<dbReference type="HAMAP" id="MF_01306_B">
    <property type="entry name" value="Ribosomal_uS4_B"/>
    <property type="match status" value="1"/>
</dbReference>
<evidence type="ECO:0000256" key="8">
    <source>
        <dbReference type="RuleBase" id="RU003699"/>
    </source>
</evidence>
<dbReference type="InterPro" id="IPR018079">
    <property type="entry name" value="Ribosomal_uS4_CS"/>
</dbReference>
<dbReference type="CDD" id="cd00165">
    <property type="entry name" value="S4"/>
    <property type="match status" value="1"/>
</dbReference>
<dbReference type="SMART" id="SM00363">
    <property type="entry name" value="S4"/>
    <property type="match status" value="1"/>
</dbReference>
<dbReference type="InterPro" id="IPR005709">
    <property type="entry name" value="Ribosomal_uS4_bac-type"/>
</dbReference>
<dbReference type="eggNOG" id="COG0522">
    <property type="taxonomic scope" value="Bacteria"/>
</dbReference>
<evidence type="ECO:0000313" key="12">
    <source>
        <dbReference type="Proteomes" id="UP000004455"/>
    </source>
</evidence>
<dbReference type="GO" id="GO:0019843">
    <property type="term" value="F:rRNA binding"/>
    <property type="evidence" value="ECO:0007669"/>
    <property type="project" value="UniProtKB-UniRule"/>
</dbReference>
<dbReference type="SMART" id="SM01390">
    <property type="entry name" value="Ribosomal_S4"/>
    <property type="match status" value="1"/>
</dbReference>
<organism evidence="11 12">
    <name type="scientific">Rickettsia sibirica (strain ATCC VR-151 / 246)</name>
    <dbReference type="NCBI Taxonomy" id="272951"/>
    <lineage>
        <taxon>Bacteria</taxon>
        <taxon>Pseudomonadati</taxon>
        <taxon>Pseudomonadota</taxon>
        <taxon>Alphaproteobacteria</taxon>
        <taxon>Rickettsiales</taxon>
        <taxon>Rickettsiaceae</taxon>
        <taxon>Rickettsieae</taxon>
        <taxon>Rickettsia</taxon>
        <taxon>spotted fever group</taxon>
        <taxon>Rickettsia sibirica subgroup</taxon>
    </lineage>
</organism>
<dbReference type="GO" id="GO:0042274">
    <property type="term" value="P:ribosomal small subunit biogenesis"/>
    <property type="evidence" value="ECO:0007669"/>
    <property type="project" value="TreeGrafter"/>
</dbReference>
<proteinExistence type="inferred from homology"/>
<dbReference type="PANTHER" id="PTHR11831:SF4">
    <property type="entry name" value="SMALL RIBOSOMAL SUBUNIT PROTEIN US4M"/>
    <property type="match status" value="1"/>
</dbReference>
<dbReference type="InterPro" id="IPR001912">
    <property type="entry name" value="Ribosomal_uS4_N"/>
</dbReference>
<dbReference type="PROSITE" id="PS00632">
    <property type="entry name" value="RIBOSOMAL_S4"/>
    <property type="match status" value="1"/>
</dbReference>
<dbReference type="Gene3D" id="3.10.290.10">
    <property type="entry name" value="RNA-binding S4 domain"/>
    <property type="match status" value="1"/>
</dbReference>
<dbReference type="FunFam" id="3.10.290.10:FF:000001">
    <property type="entry name" value="30S ribosomal protein S4"/>
    <property type="match status" value="1"/>
</dbReference>
<dbReference type="GO" id="GO:0006412">
    <property type="term" value="P:translation"/>
    <property type="evidence" value="ECO:0007669"/>
    <property type="project" value="UniProtKB-UniRule"/>
</dbReference>
<protein>
    <recommendedName>
        <fullName evidence="6 7">Small ribosomal subunit protein uS4</fullName>
    </recommendedName>
</protein>
<evidence type="ECO:0000259" key="10">
    <source>
        <dbReference type="SMART" id="SM01390"/>
    </source>
</evidence>
<dbReference type="Pfam" id="PF00163">
    <property type="entry name" value="Ribosomal_S4"/>
    <property type="match status" value="1"/>
</dbReference>
<evidence type="ECO:0000256" key="3">
    <source>
        <dbReference type="ARBA" id="ARBA00022884"/>
    </source>
</evidence>
<evidence type="ECO:0000256" key="7">
    <source>
        <dbReference type="HAMAP-Rule" id="MF_01306"/>
    </source>
</evidence>
<evidence type="ECO:0000256" key="1">
    <source>
        <dbReference type="ARBA" id="ARBA00007465"/>
    </source>
</evidence>
<sequence length="224" mass="25407">MQEMYIFFCNSNNKLRILSVTKIVRSKYKASRRLGVSLWGDGKDAFNTRNYRPGQHGQNTMIKTSDYGLHLKAKQRLKCHYGRVTEKQFRNIFALAQKMKGNTGENFIGLLESRLDTVVYRMNIAPTIFAARQLVSHGHIKLNGKKADIASIRLKAGDVIEVKESVKQIPLIQESVSKQGQTTPGYLSFDVPSLTGKYLRVPALSDVPYPFEAEVHLVIELYSR</sequence>
<evidence type="ECO:0000256" key="6">
    <source>
        <dbReference type="ARBA" id="ARBA00035254"/>
    </source>
</evidence>
<dbReference type="NCBIfam" id="NF003717">
    <property type="entry name" value="PRK05327.1"/>
    <property type="match status" value="1"/>
</dbReference>
<dbReference type="InterPro" id="IPR002942">
    <property type="entry name" value="S4_RNA-bd"/>
</dbReference>
<dbReference type="Gene3D" id="1.10.1050.10">
    <property type="entry name" value="Ribosomal Protein S4 Delta 41, Chain A, domain 1"/>
    <property type="match status" value="1"/>
</dbReference>
<feature type="domain" description="Small ribosomal subunit protein uS4 N-terminal" evidence="10">
    <location>
        <begin position="22"/>
        <end position="112"/>
    </location>
</feature>
<keyword evidence="2 7" id="KW-0699">rRNA-binding</keyword>
<comment type="subunit">
    <text evidence="7">Part of the 30S ribosomal subunit. Contacts protein S5. The interaction surface between S4 and S5 is involved in control of translational fidelity.</text>
</comment>
<comment type="function">
    <text evidence="7">With S5 and S12 plays an important role in translational accuracy.</text>
</comment>
<dbReference type="SUPFAM" id="SSF55174">
    <property type="entry name" value="Alpha-L RNA-binding motif"/>
    <property type="match status" value="1"/>
</dbReference>
<dbReference type="NCBIfam" id="TIGR01017">
    <property type="entry name" value="rpsD_bact"/>
    <property type="match status" value="1"/>
</dbReference>
<dbReference type="InterPro" id="IPR022801">
    <property type="entry name" value="Ribosomal_uS4"/>
</dbReference>
<keyword evidence="12" id="KW-1185">Reference proteome</keyword>
<dbReference type="PROSITE" id="PS50889">
    <property type="entry name" value="S4"/>
    <property type="match status" value="1"/>
</dbReference>
<dbReference type="GO" id="GO:0015935">
    <property type="term" value="C:small ribosomal subunit"/>
    <property type="evidence" value="ECO:0007669"/>
    <property type="project" value="InterPro"/>
</dbReference>
<name>Q7PBI8_RICS2</name>
<dbReference type="EMBL" id="AABW01000001">
    <property type="protein sequence ID" value="EAA25495.1"/>
    <property type="molecule type" value="Genomic_DNA"/>
</dbReference>
<dbReference type="Pfam" id="PF01479">
    <property type="entry name" value="S4"/>
    <property type="match status" value="1"/>
</dbReference>
<dbReference type="InterPro" id="IPR036986">
    <property type="entry name" value="S4_RNA-bd_sf"/>
</dbReference>
<comment type="function">
    <text evidence="7">One of the primary rRNA binding proteins, it binds directly to 16S rRNA where it nucleates assembly of the body of the 30S subunit.</text>
</comment>
<feature type="domain" description="RNA-binding S4" evidence="9">
    <location>
        <begin position="113"/>
        <end position="177"/>
    </location>
</feature>
<evidence type="ECO:0000313" key="11">
    <source>
        <dbReference type="EMBL" id="EAA25495.1"/>
    </source>
</evidence>
<dbReference type="HOGENOM" id="CLU_092403_0_0_5"/>
<keyword evidence="5 7" id="KW-0687">Ribonucleoprotein</keyword>
<reference evidence="11" key="1">
    <citation type="submission" date="2003-02" db="EMBL/GenBank/DDBJ databases">
        <authorList>
            <person name="Malek J.A."/>
            <person name="Eremeeva M.E."/>
            <person name="Dasch G.A."/>
        </authorList>
    </citation>
    <scope>NUCLEOTIDE SEQUENCE [LARGE SCALE GENOMIC DNA]</scope>
    <source>
        <strain evidence="11">246</strain>
    </source>
</reference>
<keyword evidence="3 7" id="KW-0694">RNA-binding</keyword>
<evidence type="ECO:0000259" key="9">
    <source>
        <dbReference type="SMART" id="SM00363"/>
    </source>
</evidence>
<gene>
    <name evidence="7" type="primary">rpsD</name>
    <name evidence="11" type="ORF">rsib_orf235</name>
</gene>
<accession>Q7PBI8</accession>
<dbReference type="GO" id="GO:0003735">
    <property type="term" value="F:structural constituent of ribosome"/>
    <property type="evidence" value="ECO:0007669"/>
    <property type="project" value="InterPro"/>
</dbReference>
<comment type="caution">
    <text evidence="11">The sequence shown here is derived from an EMBL/GenBank/DDBJ whole genome shotgun (WGS) entry which is preliminary data.</text>
</comment>
<evidence type="ECO:0000256" key="2">
    <source>
        <dbReference type="ARBA" id="ARBA00022730"/>
    </source>
</evidence>
<dbReference type="PANTHER" id="PTHR11831">
    <property type="entry name" value="30S 40S RIBOSOMAL PROTEIN"/>
    <property type="match status" value="1"/>
</dbReference>
<dbReference type="IntAct" id="Q7PBI8">
    <property type="interactions" value="3"/>
</dbReference>
<evidence type="ECO:0000256" key="4">
    <source>
        <dbReference type="ARBA" id="ARBA00022980"/>
    </source>
</evidence>
<comment type="similarity">
    <text evidence="1 7 8">Belongs to the universal ribosomal protein uS4 family.</text>
</comment>
<evidence type="ECO:0000256" key="5">
    <source>
        <dbReference type="ARBA" id="ARBA00023274"/>
    </source>
</evidence>
<dbReference type="AlphaFoldDB" id="Q7PBI8"/>
<keyword evidence="4 7" id="KW-0689">Ribosomal protein</keyword>
<dbReference type="Proteomes" id="UP000004455">
    <property type="component" value="Unassembled WGS sequence"/>
</dbReference>